<feature type="region of interest" description="Disordered" evidence="1">
    <location>
        <begin position="1"/>
        <end position="22"/>
    </location>
</feature>
<gene>
    <name evidence="2" type="ORF">HKW66_Vig0251070</name>
</gene>
<comment type="caution">
    <text evidence="2">The sequence shown here is derived from an EMBL/GenBank/DDBJ whole genome shotgun (WGS) entry which is preliminary data.</text>
</comment>
<dbReference type="Proteomes" id="UP000743370">
    <property type="component" value="Unassembled WGS sequence"/>
</dbReference>
<dbReference type="Pfam" id="PF05340">
    <property type="entry name" value="DUF740"/>
    <property type="match status" value="1"/>
</dbReference>
<sequence>MRRAIQMGRRKSLDRSNSVRKSVSLEVDELTNNGSGGANGNGNLNVNVNAKVAPFGVDYVQGVRMRFNEREFGSNSMRE</sequence>
<name>A0A8T0KSC4_PHAAN</name>
<evidence type="ECO:0000256" key="1">
    <source>
        <dbReference type="SAM" id="MobiDB-lite"/>
    </source>
</evidence>
<dbReference type="InterPro" id="IPR008004">
    <property type="entry name" value="OCTOPUS-like"/>
</dbReference>
<accession>A0A8T0KSC4</accession>
<organism evidence="2 3">
    <name type="scientific">Phaseolus angularis</name>
    <name type="common">Azuki bean</name>
    <name type="synonym">Vigna angularis</name>
    <dbReference type="NCBI Taxonomy" id="3914"/>
    <lineage>
        <taxon>Eukaryota</taxon>
        <taxon>Viridiplantae</taxon>
        <taxon>Streptophyta</taxon>
        <taxon>Embryophyta</taxon>
        <taxon>Tracheophyta</taxon>
        <taxon>Spermatophyta</taxon>
        <taxon>Magnoliopsida</taxon>
        <taxon>eudicotyledons</taxon>
        <taxon>Gunneridae</taxon>
        <taxon>Pentapetalae</taxon>
        <taxon>rosids</taxon>
        <taxon>fabids</taxon>
        <taxon>Fabales</taxon>
        <taxon>Fabaceae</taxon>
        <taxon>Papilionoideae</taxon>
        <taxon>50 kb inversion clade</taxon>
        <taxon>NPAAA clade</taxon>
        <taxon>indigoferoid/millettioid clade</taxon>
        <taxon>Phaseoleae</taxon>
        <taxon>Vigna</taxon>
    </lineage>
</organism>
<feature type="compositionally biased region" description="Basic residues" evidence="1">
    <location>
        <begin position="1"/>
        <end position="12"/>
    </location>
</feature>
<proteinExistence type="predicted"/>
<evidence type="ECO:0000313" key="3">
    <source>
        <dbReference type="Proteomes" id="UP000743370"/>
    </source>
</evidence>
<reference evidence="2 3" key="1">
    <citation type="submission" date="2020-05" db="EMBL/GenBank/DDBJ databases">
        <title>Vigna angularis (adzuki bean) Var. LongXiaoDou No. 4 denovo assembly.</title>
        <authorList>
            <person name="Xiang H."/>
        </authorList>
    </citation>
    <scope>NUCLEOTIDE SEQUENCE [LARGE SCALE GENOMIC DNA]</scope>
    <source>
        <tissue evidence="2">Leaf</tissue>
    </source>
</reference>
<dbReference type="AlphaFoldDB" id="A0A8T0KSC4"/>
<dbReference type="EMBL" id="JABFOF010000003">
    <property type="protein sequence ID" value="KAG2402887.1"/>
    <property type="molecule type" value="Genomic_DNA"/>
</dbReference>
<evidence type="ECO:0000313" key="2">
    <source>
        <dbReference type="EMBL" id="KAG2402887.1"/>
    </source>
</evidence>
<protein>
    <submittedName>
        <fullName evidence="2">Uncharacterized protein</fullName>
    </submittedName>
</protein>